<organism evidence="1 2">
    <name type="scientific">Panagrolaimus sp. ES5</name>
    <dbReference type="NCBI Taxonomy" id="591445"/>
    <lineage>
        <taxon>Eukaryota</taxon>
        <taxon>Metazoa</taxon>
        <taxon>Ecdysozoa</taxon>
        <taxon>Nematoda</taxon>
        <taxon>Chromadorea</taxon>
        <taxon>Rhabditida</taxon>
        <taxon>Tylenchina</taxon>
        <taxon>Panagrolaimomorpha</taxon>
        <taxon>Panagrolaimoidea</taxon>
        <taxon>Panagrolaimidae</taxon>
        <taxon>Panagrolaimus</taxon>
    </lineage>
</organism>
<dbReference type="WBParaSite" id="ES5_v2.g24578.t1">
    <property type="protein sequence ID" value="ES5_v2.g24578.t1"/>
    <property type="gene ID" value="ES5_v2.g24578"/>
</dbReference>
<accession>A0AC34G508</accession>
<name>A0AC34G508_9BILA</name>
<reference evidence="2" key="1">
    <citation type="submission" date="2022-11" db="UniProtKB">
        <authorList>
            <consortium name="WormBaseParasite"/>
        </authorList>
    </citation>
    <scope>IDENTIFICATION</scope>
</reference>
<dbReference type="Proteomes" id="UP000887579">
    <property type="component" value="Unplaced"/>
</dbReference>
<proteinExistence type="predicted"/>
<protein>
    <submittedName>
        <fullName evidence="2">Uncharacterized protein</fullName>
    </submittedName>
</protein>
<evidence type="ECO:0000313" key="2">
    <source>
        <dbReference type="WBParaSite" id="ES5_v2.g24578.t1"/>
    </source>
</evidence>
<sequence>MDSSLISPPTEAASNQESANENSTTILSKRASFFASYRHKTVVPLEKIVEVLPKLNRLVCDNSGSKMITTKTVKELIKFPNFANLSFFSLYNIPEVFDIETFYDYLKTNKNTQILLHFAEISEEYKNRVRNIEDEIDQTENRDFIKPLFSIP</sequence>
<evidence type="ECO:0000313" key="1">
    <source>
        <dbReference type="Proteomes" id="UP000887579"/>
    </source>
</evidence>